<accession>A0A2T4TXH4</accession>
<keyword evidence="2" id="KW-1185">Reference proteome</keyword>
<dbReference type="RefSeq" id="WP_107562668.1">
    <property type="nucleotide sequence ID" value="NZ_NVQC01000022.1"/>
</dbReference>
<organism evidence="1 2">
    <name type="scientific">Candidatus Methylomirabilis limnetica</name>
    <dbReference type="NCBI Taxonomy" id="2033718"/>
    <lineage>
        <taxon>Bacteria</taxon>
        <taxon>Candidatus Methylomirabilota</taxon>
        <taxon>Candidatus Methylomirabilia</taxon>
        <taxon>Candidatus Methylomirabilales</taxon>
        <taxon>Candidatus Methylomirabilaceae</taxon>
        <taxon>Candidatus Methylomirabilis</taxon>
    </lineage>
</organism>
<comment type="caution">
    <text evidence="1">The sequence shown here is derived from an EMBL/GenBank/DDBJ whole genome shotgun (WGS) entry which is preliminary data.</text>
</comment>
<dbReference type="OrthoDB" id="129822at2"/>
<evidence type="ECO:0000313" key="1">
    <source>
        <dbReference type="EMBL" id="PTL35823.1"/>
    </source>
</evidence>
<name>A0A2T4TXH4_9BACT</name>
<evidence type="ECO:0000313" key="2">
    <source>
        <dbReference type="Proteomes" id="UP000241436"/>
    </source>
</evidence>
<gene>
    <name evidence="1" type="ORF">CLG94_08700</name>
</gene>
<dbReference type="InterPro" id="IPR003477">
    <property type="entry name" value="PemK-like"/>
</dbReference>
<dbReference type="Pfam" id="PF02452">
    <property type="entry name" value="PemK_toxin"/>
    <property type="match status" value="1"/>
</dbReference>
<dbReference type="EMBL" id="NVQC01000022">
    <property type="protein sequence ID" value="PTL35823.1"/>
    <property type="molecule type" value="Genomic_DNA"/>
</dbReference>
<proteinExistence type="predicted"/>
<reference evidence="2" key="2">
    <citation type="journal article" date="2018" name="Environ. Microbiol.">
        <title>Bloom of a denitrifying methanotroph, 'Candidatus Methylomirabilis limnetica', in a deep stratified lake.</title>
        <authorList>
            <person name="Graf J.S."/>
            <person name="Mayr M.J."/>
            <person name="Marchant H.K."/>
            <person name="Tienken D."/>
            <person name="Hach P.F."/>
            <person name="Brand A."/>
            <person name="Schubert C.J."/>
            <person name="Kuypers M.M."/>
            <person name="Milucka J."/>
        </authorList>
    </citation>
    <scope>NUCLEOTIDE SEQUENCE [LARGE SCALE GENOMIC DNA]</scope>
    <source>
        <strain evidence="2">Zug</strain>
    </source>
</reference>
<reference evidence="1 2" key="1">
    <citation type="submission" date="2017-09" db="EMBL/GenBank/DDBJ databases">
        <title>Bloom of a denitrifying methanotroph, Candidatus Methylomirabilis limnetica, in a deep stratified lake.</title>
        <authorList>
            <person name="Graf J.S."/>
            <person name="Marchant H.K."/>
            <person name="Tienken D."/>
            <person name="Hach P.F."/>
            <person name="Brand A."/>
            <person name="Schubert C.J."/>
            <person name="Kuypers M.M."/>
            <person name="Milucka J."/>
        </authorList>
    </citation>
    <scope>NUCLEOTIDE SEQUENCE [LARGE SCALE GENOMIC DNA]</scope>
    <source>
        <strain evidence="1 2">Zug</strain>
    </source>
</reference>
<dbReference type="Proteomes" id="UP000241436">
    <property type="component" value="Unassembled WGS sequence"/>
</dbReference>
<dbReference type="Gene3D" id="2.30.30.110">
    <property type="match status" value="1"/>
</dbReference>
<protein>
    <submittedName>
        <fullName evidence="1">PemK family protein</fullName>
    </submittedName>
</protein>
<dbReference type="AlphaFoldDB" id="A0A2T4TXH4"/>
<dbReference type="InterPro" id="IPR011067">
    <property type="entry name" value="Plasmid_toxin/cell-grow_inhib"/>
</dbReference>
<dbReference type="SUPFAM" id="SSF50118">
    <property type="entry name" value="Cell growth inhibitor/plasmid maintenance toxic component"/>
    <property type="match status" value="1"/>
</dbReference>
<dbReference type="GO" id="GO:0003677">
    <property type="term" value="F:DNA binding"/>
    <property type="evidence" value="ECO:0007669"/>
    <property type="project" value="InterPro"/>
</dbReference>
<sequence length="117" mass="12631">MIPLTLSRGDVVLTRFPFTDLMGSSLRPAVVVSQGQVGQDIVLVAVSSVVRGSLVPTDYSIDITHPEFALTGLRVTSVLRMHKLAAVERSVVVRRLGRLGPRLQAEVDRLLCAVLGL</sequence>